<feature type="compositionally biased region" description="Basic and acidic residues" evidence="1">
    <location>
        <begin position="471"/>
        <end position="483"/>
    </location>
</feature>
<evidence type="ECO:0000313" key="3">
    <source>
        <dbReference type="Proteomes" id="UP000233786"/>
    </source>
</evidence>
<evidence type="ECO:0000313" key="2">
    <source>
        <dbReference type="EMBL" id="PKW13367.1"/>
    </source>
</evidence>
<organism evidence="2 3">
    <name type="scientific">Saccharopolyspora spinosa</name>
    <dbReference type="NCBI Taxonomy" id="60894"/>
    <lineage>
        <taxon>Bacteria</taxon>
        <taxon>Bacillati</taxon>
        <taxon>Actinomycetota</taxon>
        <taxon>Actinomycetes</taxon>
        <taxon>Pseudonocardiales</taxon>
        <taxon>Pseudonocardiaceae</taxon>
        <taxon>Saccharopolyspora</taxon>
    </lineage>
</organism>
<reference evidence="2" key="1">
    <citation type="submission" date="2017-12" db="EMBL/GenBank/DDBJ databases">
        <title>Sequencing the genomes of 1000 Actinobacteria strains.</title>
        <authorList>
            <person name="Klenk H.-P."/>
        </authorList>
    </citation>
    <scope>NUCLEOTIDE SEQUENCE [LARGE SCALE GENOMIC DNA]</scope>
    <source>
        <strain evidence="2">DSM 44228</strain>
    </source>
</reference>
<feature type="region of interest" description="Disordered" evidence="1">
    <location>
        <begin position="55"/>
        <end position="74"/>
    </location>
</feature>
<keyword evidence="3" id="KW-1185">Reference proteome</keyword>
<feature type="region of interest" description="Disordered" evidence="1">
    <location>
        <begin position="228"/>
        <end position="505"/>
    </location>
</feature>
<dbReference type="OrthoDB" id="3701261at2"/>
<accession>A0A2N3XRS4</accession>
<gene>
    <name evidence="2" type="ORF">A8926_0891</name>
</gene>
<name>A0A2N3XRS4_SACSN</name>
<dbReference type="Proteomes" id="UP000233786">
    <property type="component" value="Unassembled WGS sequence"/>
</dbReference>
<protein>
    <recommendedName>
        <fullName evidence="4">PPE family protein</fullName>
    </recommendedName>
</protein>
<dbReference type="EMBL" id="PJNB01000001">
    <property type="protein sequence ID" value="PKW13367.1"/>
    <property type="molecule type" value="Genomic_DNA"/>
</dbReference>
<feature type="compositionally biased region" description="Pro residues" evidence="1">
    <location>
        <begin position="237"/>
        <end position="253"/>
    </location>
</feature>
<dbReference type="RefSeq" id="WP_101376311.1">
    <property type="nucleotide sequence ID" value="NZ_CP061007.1"/>
</dbReference>
<dbReference type="AlphaFoldDB" id="A0A2N3XRS4"/>
<evidence type="ECO:0008006" key="4">
    <source>
        <dbReference type="Google" id="ProtNLM"/>
    </source>
</evidence>
<comment type="caution">
    <text evidence="2">The sequence shown here is derived from an EMBL/GenBank/DDBJ whole genome shotgun (WGS) entry which is preliminary data.</text>
</comment>
<feature type="compositionally biased region" description="Gly residues" evidence="1">
    <location>
        <begin position="337"/>
        <end position="470"/>
    </location>
</feature>
<dbReference type="Gene3D" id="1.20.1260.20">
    <property type="entry name" value="PPE superfamily"/>
    <property type="match status" value="1"/>
</dbReference>
<feature type="region of interest" description="Disordered" evidence="1">
    <location>
        <begin position="1"/>
        <end position="49"/>
    </location>
</feature>
<feature type="compositionally biased region" description="Polar residues" evidence="1">
    <location>
        <begin position="258"/>
        <end position="271"/>
    </location>
</feature>
<evidence type="ECO:0000256" key="1">
    <source>
        <dbReference type="SAM" id="MobiDB-lite"/>
    </source>
</evidence>
<dbReference type="InterPro" id="IPR038332">
    <property type="entry name" value="PPE_sf"/>
</dbReference>
<sequence>MGNWFTDGARELGGSASDLWAGMTGGETRAQEQQRIRQQLSTAAGEKQRADLAQQQQGLQIDGTDPASIGQHDNWNDWDQARLANQLKPSLQVDQINASGRAWVTLGEQIAEIFADLDSKARDAARDGMRGKAADAGLDAAKPLQDWGQQFGDSVRGTGLKIQEAGVAAGQTKAQLQPPEDYNGTRTALATVLSPAGGIMDAGAQIRERAEADKQARQIVQNVYTPGYTAVDSSTPTFPPPVDPLNPPPPPPPDQDRNTQSISSNTPTSADRTGTRTGTRTRSTPDIPNGPGPSSVDPRGIGDGYRPPAQSGSQWTNPPTPTMPGPGLGLTPSGAQPPGGGFIGAMPPGGGAGGLGPGGRGAGGMGAGGRGAGDLGAGGRAGAGGPGLGAGGRAGVGGPGLGAGGRAGAGGPGLGAGGRAGAGGPGLGAGGRAGVGGLVAGAGAGSGGASAAGARGAAGGGMGAGSGQRGKGSEDQEHERPSWLEEQDDIWLDDMPRTAPPVFGE</sequence>
<proteinExistence type="predicted"/>